<evidence type="ECO:0000313" key="1">
    <source>
        <dbReference type="EMBL" id="MDC7227566.1"/>
    </source>
</evidence>
<evidence type="ECO:0000313" key="2">
    <source>
        <dbReference type="Proteomes" id="UP001221217"/>
    </source>
</evidence>
<comment type="caution">
    <text evidence="1">The sequence shown here is derived from an EMBL/GenBank/DDBJ whole genome shotgun (WGS) entry which is preliminary data.</text>
</comment>
<accession>A0AAJ1ML78</accession>
<dbReference type="InterPro" id="IPR011322">
    <property type="entry name" value="N-reg_PII-like_a/b"/>
</dbReference>
<dbReference type="InterPro" id="IPR015867">
    <property type="entry name" value="N-reg_PII/ATP_PRibTrfase_C"/>
</dbReference>
<dbReference type="NCBIfam" id="NF045581">
    <property type="entry name" value="PG0541_fam"/>
    <property type="match status" value="1"/>
</dbReference>
<dbReference type="EMBL" id="JAQQAL010000028">
    <property type="protein sequence ID" value="MDC7227566.1"/>
    <property type="molecule type" value="Genomic_DNA"/>
</dbReference>
<organism evidence="1 2">
    <name type="scientific">Candidatus Thalassospirochaeta sargassi</name>
    <dbReference type="NCBI Taxonomy" id="3119039"/>
    <lineage>
        <taxon>Bacteria</taxon>
        <taxon>Pseudomonadati</taxon>
        <taxon>Spirochaetota</taxon>
        <taxon>Spirochaetia</taxon>
        <taxon>Spirochaetales</taxon>
        <taxon>Spirochaetaceae</taxon>
        <taxon>Candidatus Thalassospirochaeta</taxon>
    </lineage>
</organism>
<sequence>MTRLEIIANNTVEEDIQEALNQVEEDFSYSRLNAVHGRGRTTPRMGDAVWPEENFIYIIYTDDEKAQKFVDTIRKIKEKFKQEGIKIYALPFENPLEL</sequence>
<protein>
    <submittedName>
        <fullName evidence="1">Uncharacterized protein</fullName>
    </submittedName>
</protein>
<gene>
    <name evidence="1" type="ORF">PQJ61_12445</name>
</gene>
<dbReference type="SUPFAM" id="SSF54913">
    <property type="entry name" value="GlnB-like"/>
    <property type="match status" value="1"/>
</dbReference>
<reference evidence="1 2" key="1">
    <citation type="submission" date="2022-12" db="EMBL/GenBank/DDBJ databases">
        <title>Metagenome assembled genome from gulf of manar.</title>
        <authorList>
            <person name="Kohli P."/>
            <person name="Pk S."/>
            <person name="Venkata Ramana C."/>
            <person name="Sasikala C."/>
        </authorList>
    </citation>
    <scope>NUCLEOTIDE SEQUENCE [LARGE SCALE GENOMIC DNA]</scope>
    <source>
        <strain evidence="1">JB008</strain>
    </source>
</reference>
<dbReference type="AlphaFoldDB" id="A0AAJ1ML78"/>
<dbReference type="Proteomes" id="UP001221217">
    <property type="component" value="Unassembled WGS sequence"/>
</dbReference>
<dbReference type="Gene3D" id="3.30.70.120">
    <property type="match status" value="1"/>
</dbReference>
<name>A0AAJ1ML78_9SPIO</name>
<proteinExistence type="predicted"/>